<proteinExistence type="predicted"/>
<keyword evidence="3" id="KW-0238">DNA-binding</keyword>
<evidence type="ECO:0000313" key="9">
    <source>
        <dbReference type="Proteomes" id="UP000231564"/>
    </source>
</evidence>
<dbReference type="PANTHER" id="PTHR43214">
    <property type="entry name" value="TWO-COMPONENT RESPONSE REGULATOR"/>
    <property type="match status" value="1"/>
</dbReference>
<dbReference type="GO" id="GO:0003677">
    <property type="term" value="F:DNA binding"/>
    <property type="evidence" value="ECO:0007669"/>
    <property type="project" value="UniProtKB-KW"/>
</dbReference>
<accession>A0A2H1E7Y9</accession>
<dbReference type="InterPro" id="IPR001789">
    <property type="entry name" value="Sig_transdc_resp-reg_receiver"/>
</dbReference>
<evidence type="ECO:0000313" key="8">
    <source>
        <dbReference type="EMBL" id="SFZ80626.1"/>
    </source>
</evidence>
<keyword evidence="4" id="KW-0804">Transcription</keyword>
<dbReference type="PRINTS" id="PR00038">
    <property type="entry name" value="HTHLUXR"/>
</dbReference>
<evidence type="ECO:0000256" key="2">
    <source>
        <dbReference type="ARBA" id="ARBA00023015"/>
    </source>
</evidence>
<dbReference type="GO" id="GO:0006355">
    <property type="term" value="P:regulation of DNA-templated transcription"/>
    <property type="evidence" value="ECO:0007669"/>
    <property type="project" value="InterPro"/>
</dbReference>
<evidence type="ECO:0000256" key="3">
    <source>
        <dbReference type="ARBA" id="ARBA00023125"/>
    </source>
</evidence>
<keyword evidence="2" id="KW-0805">Transcription regulation</keyword>
<dbReference type="SMART" id="SM00448">
    <property type="entry name" value="REC"/>
    <property type="match status" value="1"/>
</dbReference>
<feature type="domain" description="HTH luxR-type" evidence="6">
    <location>
        <begin position="153"/>
        <end position="218"/>
    </location>
</feature>
<dbReference type="EMBL" id="LT634361">
    <property type="protein sequence ID" value="SFZ80626.1"/>
    <property type="molecule type" value="Genomic_DNA"/>
</dbReference>
<dbReference type="InterPro" id="IPR011006">
    <property type="entry name" value="CheY-like_superfamily"/>
</dbReference>
<keyword evidence="1 5" id="KW-0597">Phosphoprotein</keyword>
<dbReference type="PROSITE" id="PS50043">
    <property type="entry name" value="HTH_LUXR_2"/>
    <property type="match status" value="1"/>
</dbReference>
<dbReference type="GO" id="GO:0000160">
    <property type="term" value="P:phosphorelay signal transduction system"/>
    <property type="evidence" value="ECO:0007669"/>
    <property type="project" value="InterPro"/>
</dbReference>
<dbReference type="PROSITE" id="PS50110">
    <property type="entry name" value="RESPONSE_REGULATORY"/>
    <property type="match status" value="1"/>
</dbReference>
<dbReference type="InterPro" id="IPR039420">
    <property type="entry name" value="WalR-like"/>
</dbReference>
<evidence type="ECO:0000256" key="5">
    <source>
        <dbReference type="PROSITE-ProRule" id="PRU00169"/>
    </source>
</evidence>
<dbReference type="STRING" id="1349785.GCA_000509405_01539"/>
<dbReference type="Gene3D" id="3.40.50.2300">
    <property type="match status" value="1"/>
</dbReference>
<feature type="modified residue" description="4-aspartylphosphate" evidence="5">
    <location>
        <position position="57"/>
    </location>
</feature>
<evidence type="ECO:0000259" key="6">
    <source>
        <dbReference type="PROSITE" id="PS50043"/>
    </source>
</evidence>
<dbReference type="Pfam" id="PF00196">
    <property type="entry name" value="GerE"/>
    <property type="match status" value="1"/>
</dbReference>
<dbReference type="GeneID" id="47722295"/>
<evidence type="ECO:0000256" key="4">
    <source>
        <dbReference type="ARBA" id="ARBA00023163"/>
    </source>
</evidence>
<dbReference type="CDD" id="cd06170">
    <property type="entry name" value="LuxR_C_like"/>
    <property type="match status" value="1"/>
</dbReference>
<dbReference type="InterPro" id="IPR016032">
    <property type="entry name" value="Sig_transdc_resp-reg_C-effctor"/>
</dbReference>
<keyword evidence="9" id="KW-1185">Reference proteome</keyword>
<organism evidence="8 9">
    <name type="scientific">Tenacibaculum maritimum NCIMB 2154</name>
    <dbReference type="NCBI Taxonomy" id="1349785"/>
    <lineage>
        <taxon>Bacteria</taxon>
        <taxon>Pseudomonadati</taxon>
        <taxon>Bacteroidota</taxon>
        <taxon>Flavobacteriia</taxon>
        <taxon>Flavobacteriales</taxon>
        <taxon>Flavobacteriaceae</taxon>
        <taxon>Tenacibaculum</taxon>
    </lineage>
</organism>
<dbReference type="SUPFAM" id="SSF46894">
    <property type="entry name" value="C-terminal effector domain of the bipartite response regulators"/>
    <property type="match status" value="1"/>
</dbReference>
<dbReference type="RefSeq" id="WP_024741119.1">
    <property type="nucleotide sequence ID" value="NZ_BAUG01000018.1"/>
</dbReference>
<sequence>MKQKIKVHIADDHKILIEGIIALLNTDDEIEVEGYSLTGREVVEWSSSNKVDVLILDINMPEMDGIDVLRTFKTRNTEQKTIILSSLSDTKLVQEMVELGADGFLEKSCASEHIIKAIKSVHLGVQYFSDDIKNNLLNLYITKKSDGTKEDSNLERIKSLTEREMEVLKLVAAEKNSTEIADILNVSSRTVETYRRSLLKKLNVRNAVGLAMYAVKNNII</sequence>
<dbReference type="OrthoDB" id="9795108at2"/>
<feature type="domain" description="Response regulatory" evidence="7">
    <location>
        <begin position="6"/>
        <end position="122"/>
    </location>
</feature>
<dbReference type="SUPFAM" id="SSF52172">
    <property type="entry name" value="CheY-like"/>
    <property type="match status" value="1"/>
</dbReference>
<gene>
    <name evidence="8" type="ORF">MARIT_0719</name>
</gene>
<name>A0A2H1E7Y9_9FLAO</name>
<evidence type="ECO:0000256" key="1">
    <source>
        <dbReference type="ARBA" id="ARBA00022553"/>
    </source>
</evidence>
<dbReference type="Proteomes" id="UP000231564">
    <property type="component" value="Chromosome MARIT"/>
</dbReference>
<dbReference type="InterPro" id="IPR000792">
    <property type="entry name" value="Tscrpt_reg_LuxR_C"/>
</dbReference>
<dbReference type="InterPro" id="IPR058245">
    <property type="entry name" value="NreC/VraR/RcsB-like_REC"/>
</dbReference>
<dbReference type="SMART" id="SM00421">
    <property type="entry name" value="HTH_LUXR"/>
    <property type="match status" value="1"/>
</dbReference>
<protein>
    <submittedName>
        <fullName evidence="8">Two-component system response regulator, LuxR family</fullName>
    </submittedName>
</protein>
<evidence type="ECO:0000259" key="7">
    <source>
        <dbReference type="PROSITE" id="PS50110"/>
    </source>
</evidence>
<dbReference type="PANTHER" id="PTHR43214:SF41">
    <property type="entry name" value="NITRATE_NITRITE RESPONSE REGULATOR PROTEIN NARP"/>
    <property type="match status" value="1"/>
</dbReference>
<reference evidence="8 9" key="1">
    <citation type="submission" date="2016-11" db="EMBL/GenBank/DDBJ databases">
        <authorList>
            <person name="Jaros S."/>
            <person name="Januszkiewicz K."/>
            <person name="Wedrychowicz H."/>
        </authorList>
    </citation>
    <scope>NUCLEOTIDE SEQUENCE [LARGE SCALE GENOMIC DNA]</scope>
    <source>
        <strain evidence="8">NCIMB 2154T</strain>
    </source>
</reference>
<dbReference type="CDD" id="cd17535">
    <property type="entry name" value="REC_NarL-like"/>
    <property type="match status" value="1"/>
</dbReference>
<dbReference type="KEGG" id="tmar:MARIT_0719"/>
<dbReference type="Pfam" id="PF00072">
    <property type="entry name" value="Response_reg"/>
    <property type="match status" value="1"/>
</dbReference>
<dbReference type="AlphaFoldDB" id="A0A2H1E7Y9"/>